<dbReference type="GO" id="GO:1904047">
    <property type="term" value="F:S-adenosyl-L-methionine binding"/>
    <property type="evidence" value="ECO:0007669"/>
    <property type="project" value="TreeGrafter"/>
</dbReference>
<organism evidence="9 10">
    <name type="scientific">Pasteurella testudinis DSM 23072</name>
    <dbReference type="NCBI Taxonomy" id="1122938"/>
    <lineage>
        <taxon>Bacteria</taxon>
        <taxon>Pseudomonadati</taxon>
        <taxon>Pseudomonadota</taxon>
        <taxon>Gammaproteobacteria</taxon>
        <taxon>Pasteurellales</taxon>
        <taxon>Pasteurellaceae</taxon>
        <taxon>Pasteurella</taxon>
    </lineage>
</organism>
<comment type="similarity">
    <text evidence="1 8">Belongs to the N(4)/N(6)-methyltransferase family.</text>
</comment>
<dbReference type="SUPFAM" id="SSF53335">
    <property type="entry name" value="S-adenosyl-L-methionine-dependent methyltransferases"/>
    <property type="match status" value="1"/>
</dbReference>
<feature type="binding site" evidence="7">
    <location>
        <position position="190"/>
    </location>
    <ligand>
        <name>S-adenosyl-L-methionine</name>
        <dbReference type="ChEBI" id="CHEBI:59789"/>
    </ligand>
</feature>
<dbReference type="Proteomes" id="UP000192408">
    <property type="component" value="Unassembled WGS sequence"/>
</dbReference>
<dbReference type="PANTHER" id="PTHR30481">
    <property type="entry name" value="DNA ADENINE METHYLASE"/>
    <property type="match status" value="1"/>
</dbReference>
<sequence>MSTTANNLPKHRPFLKWAGGKFRLTDEINRLLPKNKDTLLEPFVGAGSVFLNTRFKHYILADLNADLINLFNTVKQDPEHFISESRKLFQHADANSAHFYYLKREEFNRTLDIFQRSVLFLYLNRFGYNGLCRYNSKQQFNVPFGAYVKPYFPEDEIRYFSHKAQSAEFICAAFHDSFGYIGNNSVVYCDPPYAPLPQNSNFTHYAGNGFNLEQQQELANLARHYSQLHHTTVLISNHDTPFTRKIYHGAKLNKLMVQRHISQNGENRGKVSELIAIFKPRKNRVPDPQATTTKPIQD</sequence>
<dbReference type="NCBIfam" id="TIGR00571">
    <property type="entry name" value="dam"/>
    <property type="match status" value="1"/>
</dbReference>
<dbReference type="AlphaFoldDB" id="A0A1W1V4F5"/>
<dbReference type="GO" id="GO:0043565">
    <property type="term" value="F:sequence-specific DNA binding"/>
    <property type="evidence" value="ECO:0007669"/>
    <property type="project" value="TreeGrafter"/>
</dbReference>
<evidence type="ECO:0000256" key="3">
    <source>
        <dbReference type="ARBA" id="ARBA00022603"/>
    </source>
</evidence>
<evidence type="ECO:0000256" key="1">
    <source>
        <dbReference type="ARBA" id="ARBA00006594"/>
    </source>
</evidence>
<protein>
    <recommendedName>
        <fullName evidence="2 8">Site-specific DNA-methyltransferase (adenine-specific)</fullName>
        <ecNumber evidence="2 8">2.1.1.72</ecNumber>
    </recommendedName>
</protein>
<evidence type="ECO:0000256" key="2">
    <source>
        <dbReference type="ARBA" id="ARBA00011900"/>
    </source>
</evidence>
<dbReference type="EC" id="2.1.1.72" evidence="2 8"/>
<dbReference type="GO" id="GO:0006298">
    <property type="term" value="P:mismatch repair"/>
    <property type="evidence" value="ECO:0007669"/>
    <property type="project" value="TreeGrafter"/>
</dbReference>
<name>A0A1W1V4F5_9PAST</name>
<dbReference type="GO" id="GO:0032259">
    <property type="term" value="P:methylation"/>
    <property type="evidence" value="ECO:0007669"/>
    <property type="project" value="UniProtKB-KW"/>
</dbReference>
<comment type="catalytic activity">
    <reaction evidence="6 8">
        <text>a 2'-deoxyadenosine in DNA + S-adenosyl-L-methionine = an N(6)-methyl-2'-deoxyadenosine in DNA + S-adenosyl-L-homocysteine + H(+)</text>
        <dbReference type="Rhea" id="RHEA:15197"/>
        <dbReference type="Rhea" id="RHEA-COMP:12418"/>
        <dbReference type="Rhea" id="RHEA-COMP:12419"/>
        <dbReference type="ChEBI" id="CHEBI:15378"/>
        <dbReference type="ChEBI" id="CHEBI:57856"/>
        <dbReference type="ChEBI" id="CHEBI:59789"/>
        <dbReference type="ChEBI" id="CHEBI:90615"/>
        <dbReference type="ChEBI" id="CHEBI:90616"/>
        <dbReference type="EC" id="2.1.1.72"/>
    </reaction>
</comment>
<dbReference type="EMBL" id="FWWV01000046">
    <property type="protein sequence ID" value="SMB88279.1"/>
    <property type="molecule type" value="Genomic_DNA"/>
</dbReference>
<accession>A0A1W1V4F5</accession>
<dbReference type="InterPro" id="IPR012327">
    <property type="entry name" value="MeTrfase_D12"/>
</dbReference>
<evidence type="ECO:0000313" key="10">
    <source>
        <dbReference type="Proteomes" id="UP000192408"/>
    </source>
</evidence>
<dbReference type="GO" id="GO:0009307">
    <property type="term" value="P:DNA restriction-modification system"/>
    <property type="evidence" value="ECO:0007669"/>
    <property type="project" value="InterPro"/>
</dbReference>
<keyword evidence="5 8" id="KW-0949">S-adenosyl-L-methionine</keyword>
<dbReference type="PROSITE" id="PS00092">
    <property type="entry name" value="N6_MTASE"/>
    <property type="match status" value="1"/>
</dbReference>
<evidence type="ECO:0000256" key="4">
    <source>
        <dbReference type="ARBA" id="ARBA00022679"/>
    </source>
</evidence>
<keyword evidence="10" id="KW-1185">Reference proteome</keyword>
<dbReference type="Gene3D" id="1.10.1020.10">
    <property type="entry name" value="Adenine-specific Methyltransferase, Domain 2"/>
    <property type="match status" value="1"/>
</dbReference>
<evidence type="ECO:0000256" key="6">
    <source>
        <dbReference type="ARBA" id="ARBA00047942"/>
    </source>
</evidence>
<dbReference type="PANTHER" id="PTHR30481:SF3">
    <property type="entry name" value="DNA ADENINE METHYLASE"/>
    <property type="match status" value="1"/>
</dbReference>
<dbReference type="PIRSF" id="PIRSF000398">
    <property type="entry name" value="M_m6A_EcoRV"/>
    <property type="match status" value="1"/>
</dbReference>
<dbReference type="InterPro" id="IPR002052">
    <property type="entry name" value="DNA_methylase_N6_adenine_CS"/>
</dbReference>
<evidence type="ECO:0000256" key="8">
    <source>
        <dbReference type="RuleBase" id="RU361257"/>
    </source>
</evidence>
<reference evidence="10" key="1">
    <citation type="submission" date="2017-04" db="EMBL/GenBank/DDBJ databases">
        <authorList>
            <person name="Varghese N."/>
            <person name="Submissions S."/>
        </authorList>
    </citation>
    <scope>NUCLEOTIDE SEQUENCE [LARGE SCALE GENOMIC DNA]</scope>
    <source>
        <strain evidence="10">DSM 23072</strain>
    </source>
</reference>
<dbReference type="Pfam" id="PF02086">
    <property type="entry name" value="MethyltransfD12"/>
    <property type="match status" value="1"/>
</dbReference>
<dbReference type="STRING" id="1122938.SAMN05660772_01156"/>
<keyword evidence="3 8" id="KW-0489">Methyltransferase</keyword>
<dbReference type="GO" id="GO:0009007">
    <property type="term" value="F:site-specific DNA-methyltransferase (adenine-specific) activity"/>
    <property type="evidence" value="ECO:0007669"/>
    <property type="project" value="UniProtKB-UniRule"/>
</dbReference>
<evidence type="ECO:0000256" key="5">
    <source>
        <dbReference type="ARBA" id="ARBA00022691"/>
    </source>
</evidence>
<evidence type="ECO:0000313" key="9">
    <source>
        <dbReference type="EMBL" id="SMB88279.1"/>
    </source>
</evidence>
<dbReference type="Gene3D" id="3.40.50.150">
    <property type="entry name" value="Vaccinia Virus protein VP39"/>
    <property type="match status" value="1"/>
</dbReference>
<proteinExistence type="inferred from homology"/>
<dbReference type="RefSeq" id="WP_084257755.1">
    <property type="nucleotide sequence ID" value="NZ_FWWV01000046.1"/>
</dbReference>
<keyword evidence="4 8" id="KW-0808">Transferase</keyword>
<feature type="binding site" evidence="7">
    <location>
        <position position="21"/>
    </location>
    <ligand>
        <name>S-adenosyl-L-methionine</name>
        <dbReference type="ChEBI" id="CHEBI:59789"/>
    </ligand>
</feature>
<evidence type="ECO:0000256" key="7">
    <source>
        <dbReference type="PIRSR" id="PIRSR000398-1"/>
    </source>
</evidence>
<feature type="binding site" evidence="7">
    <location>
        <position position="62"/>
    </location>
    <ligand>
        <name>S-adenosyl-L-methionine</name>
        <dbReference type="ChEBI" id="CHEBI:59789"/>
    </ligand>
</feature>
<dbReference type="InterPro" id="IPR029063">
    <property type="entry name" value="SAM-dependent_MTases_sf"/>
</dbReference>
<dbReference type="InterPro" id="IPR023095">
    <property type="entry name" value="Ade_MeTrfase_dom_2"/>
</dbReference>
<dbReference type="PRINTS" id="PR00505">
    <property type="entry name" value="D12N6MTFRASE"/>
</dbReference>
<dbReference type="InterPro" id="IPR012263">
    <property type="entry name" value="M_m6A_EcoRV"/>
</dbReference>
<gene>
    <name evidence="9" type="ORF">SAMN05660772_01156</name>
</gene>
<feature type="binding site" evidence="7">
    <location>
        <position position="17"/>
    </location>
    <ligand>
        <name>S-adenosyl-L-methionine</name>
        <dbReference type="ChEBI" id="CHEBI:59789"/>
    </ligand>
</feature>